<sequence>MEEITLILMTALAVLIVLIRAWGVFFRASGATNIPGPFAWPIIGNAGFFLGVTNGESALEAFTKMAKAYDEPLNRIWLGPKLVILVKSPKYIEALLTHKAATTKDDFFYKGIKNATGNGVFTRKGESWQRMRKPLMTLLQPKNMNNFQEVICQKVESMCEDLQLKTNKGSFDISTYIKLCSFEVLCEATMGMDNIEFMGGNKKYDIIHRIEEEIEDVFVNMWSWKSMLGLTKYSAVEIHKHILPILDRIINERREQMDSQGINYMTEDPKTYTDVVIQTAEIERKNKFETSLLLADFVIAGSDTQSIAIIVLLSLLAMHQEYQEKVYLELVSIFGHSNRDPNEEDLRKMVYLEMCLKETLRYCSPPAVARAVDEDILIDGYIIPKGAALLFALYLPLVDPQYWERPADFYPDHFQKEAVAKRPRGAFMPFVAGPKMCPGQLYSFQSMKTVASTLLRRFHFTTDQKFSELRFKYLLMREPADPIVKISERLPDFSNNL</sequence>
<evidence type="ECO:0000256" key="9">
    <source>
        <dbReference type="ARBA" id="ARBA00023002"/>
    </source>
</evidence>
<dbReference type="InterPro" id="IPR001128">
    <property type="entry name" value="Cyt_P450"/>
</dbReference>
<evidence type="ECO:0000256" key="1">
    <source>
        <dbReference type="ARBA" id="ARBA00001971"/>
    </source>
</evidence>
<keyword evidence="8" id="KW-0492">Microsome</keyword>
<dbReference type="AlphaFoldDB" id="A0A0K8T6P3"/>
<dbReference type="EMBL" id="GBRD01004981">
    <property type="protein sequence ID" value="JAG60840.1"/>
    <property type="molecule type" value="Transcribed_RNA"/>
</dbReference>
<accession>A0A0K8T6P3</accession>
<keyword evidence="6 13" id="KW-0479">Metal-binding</keyword>
<evidence type="ECO:0000256" key="6">
    <source>
        <dbReference type="ARBA" id="ARBA00022723"/>
    </source>
</evidence>
<evidence type="ECO:0000256" key="4">
    <source>
        <dbReference type="ARBA" id="ARBA00010617"/>
    </source>
</evidence>
<dbReference type="Pfam" id="PF00067">
    <property type="entry name" value="p450"/>
    <property type="match status" value="1"/>
</dbReference>
<name>A0A0K8T6P3_LYGHE</name>
<dbReference type="GO" id="GO:0005506">
    <property type="term" value="F:iron ion binding"/>
    <property type="evidence" value="ECO:0007669"/>
    <property type="project" value="InterPro"/>
</dbReference>
<dbReference type="PRINTS" id="PR00463">
    <property type="entry name" value="EP450I"/>
</dbReference>
<keyword evidence="7" id="KW-0256">Endoplasmic reticulum</keyword>
<keyword evidence="9" id="KW-0560">Oxidoreductase</keyword>
<dbReference type="InterPro" id="IPR036396">
    <property type="entry name" value="Cyt_P450_sf"/>
</dbReference>
<keyword evidence="10 13" id="KW-0408">Iron</keyword>
<feature type="binding site" description="axial binding residue" evidence="13">
    <location>
        <position position="437"/>
    </location>
    <ligand>
        <name>heme</name>
        <dbReference type="ChEBI" id="CHEBI:30413"/>
    </ligand>
    <ligandPart>
        <name>Fe</name>
        <dbReference type="ChEBI" id="CHEBI:18248"/>
    </ligandPart>
</feature>
<comment type="similarity">
    <text evidence="4">Belongs to the cytochrome P450 family.</text>
</comment>
<dbReference type="PANTHER" id="PTHR24291">
    <property type="entry name" value="CYTOCHROME P450 FAMILY 4"/>
    <property type="match status" value="1"/>
</dbReference>
<comment type="subcellular location">
    <subcellularLocation>
        <location evidence="3">Endoplasmic reticulum membrane</location>
        <topology evidence="3">Peripheral membrane protein</topology>
    </subcellularLocation>
    <subcellularLocation>
        <location evidence="2">Microsome membrane</location>
        <topology evidence="2">Peripheral membrane protein</topology>
    </subcellularLocation>
</comment>
<organism evidence="14">
    <name type="scientific">Lygus hesperus</name>
    <name type="common">Western plant bug</name>
    <dbReference type="NCBI Taxonomy" id="30085"/>
    <lineage>
        <taxon>Eukaryota</taxon>
        <taxon>Metazoa</taxon>
        <taxon>Ecdysozoa</taxon>
        <taxon>Arthropoda</taxon>
        <taxon>Hexapoda</taxon>
        <taxon>Insecta</taxon>
        <taxon>Pterygota</taxon>
        <taxon>Neoptera</taxon>
        <taxon>Paraneoptera</taxon>
        <taxon>Hemiptera</taxon>
        <taxon>Heteroptera</taxon>
        <taxon>Panheteroptera</taxon>
        <taxon>Cimicomorpha</taxon>
        <taxon>Miridae</taxon>
        <taxon>Mirini</taxon>
        <taxon>Lygus</taxon>
    </lineage>
</organism>
<keyword evidence="12" id="KW-0472">Membrane</keyword>
<dbReference type="GO" id="GO:0004497">
    <property type="term" value="F:monooxygenase activity"/>
    <property type="evidence" value="ECO:0007669"/>
    <property type="project" value="UniProtKB-KW"/>
</dbReference>
<evidence type="ECO:0000256" key="8">
    <source>
        <dbReference type="ARBA" id="ARBA00022848"/>
    </source>
</evidence>
<evidence type="ECO:0000256" key="3">
    <source>
        <dbReference type="ARBA" id="ARBA00004406"/>
    </source>
</evidence>
<dbReference type="InterPro" id="IPR050196">
    <property type="entry name" value="Cytochrome_P450_Monoox"/>
</dbReference>
<evidence type="ECO:0000256" key="13">
    <source>
        <dbReference type="PIRSR" id="PIRSR602401-1"/>
    </source>
</evidence>
<protein>
    <recommendedName>
        <fullName evidence="15">Cytochrome P450 4C1</fullName>
    </recommendedName>
</protein>
<reference evidence="14" key="1">
    <citation type="submission" date="2014-09" db="EMBL/GenBank/DDBJ databases">
        <authorList>
            <person name="Magalhaes I.L.F."/>
            <person name="Oliveira U."/>
            <person name="Santos F.R."/>
            <person name="Vidigal T.H.D.A."/>
            <person name="Brescovit A.D."/>
            <person name="Santos A.J."/>
        </authorList>
    </citation>
    <scope>NUCLEOTIDE SEQUENCE</scope>
</reference>
<evidence type="ECO:0000256" key="12">
    <source>
        <dbReference type="ARBA" id="ARBA00023136"/>
    </source>
</evidence>
<dbReference type="SUPFAM" id="SSF48264">
    <property type="entry name" value="Cytochrome P450"/>
    <property type="match status" value="1"/>
</dbReference>
<keyword evidence="11" id="KW-0503">Monooxygenase</keyword>
<evidence type="ECO:0000256" key="11">
    <source>
        <dbReference type="ARBA" id="ARBA00023033"/>
    </source>
</evidence>
<dbReference type="InterPro" id="IPR002401">
    <property type="entry name" value="Cyt_P450_E_grp-I"/>
</dbReference>
<evidence type="ECO:0000256" key="5">
    <source>
        <dbReference type="ARBA" id="ARBA00022617"/>
    </source>
</evidence>
<dbReference type="GO" id="GO:0005789">
    <property type="term" value="C:endoplasmic reticulum membrane"/>
    <property type="evidence" value="ECO:0007669"/>
    <property type="project" value="UniProtKB-SubCell"/>
</dbReference>
<dbReference type="GO" id="GO:0016705">
    <property type="term" value="F:oxidoreductase activity, acting on paired donors, with incorporation or reduction of molecular oxygen"/>
    <property type="evidence" value="ECO:0007669"/>
    <property type="project" value="InterPro"/>
</dbReference>
<comment type="cofactor">
    <cofactor evidence="1 13">
        <name>heme</name>
        <dbReference type="ChEBI" id="CHEBI:30413"/>
    </cofactor>
</comment>
<dbReference type="GO" id="GO:0020037">
    <property type="term" value="F:heme binding"/>
    <property type="evidence" value="ECO:0007669"/>
    <property type="project" value="InterPro"/>
</dbReference>
<evidence type="ECO:0000256" key="7">
    <source>
        <dbReference type="ARBA" id="ARBA00022824"/>
    </source>
</evidence>
<evidence type="ECO:0008006" key="15">
    <source>
        <dbReference type="Google" id="ProtNLM"/>
    </source>
</evidence>
<evidence type="ECO:0000313" key="14">
    <source>
        <dbReference type="EMBL" id="JAG60840.1"/>
    </source>
</evidence>
<evidence type="ECO:0000256" key="10">
    <source>
        <dbReference type="ARBA" id="ARBA00023004"/>
    </source>
</evidence>
<dbReference type="Gene3D" id="1.10.630.10">
    <property type="entry name" value="Cytochrome P450"/>
    <property type="match status" value="1"/>
</dbReference>
<dbReference type="PANTHER" id="PTHR24291:SF189">
    <property type="entry name" value="CYTOCHROME P450 4C3-RELATED"/>
    <property type="match status" value="1"/>
</dbReference>
<keyword evidence="5 13" id="KW-0349">Heme</keyword>
<evidence type="ECO:0000256" key="2">
    <source>
        <dbReference type="ARBA" id="ARBA00004174"/>
    </source>
</evidence>
<proteinExistence type="inferred from homology"/>